<evidence type="ECO:0000256" key="6">
    <source>
        <dbReference type="PIRSR" id="PIRSR000106-2"/>
    </source>
</evidence>
<dbReference type="Pfam" id="PF03949">
    <property type="entry name" value="Malic_M"/>
    <property type="match status" value="1"/>
</dbReference>
<keyword evidence="4" id="KW-0520">NAD</keyword>
<feature type="binding site" evidence="7">
    <location>
        <position position="255"/>
    </location>
    <ligand>
        <name>a divalent metal cation</name>
        <dbReference type="ChEBI" id="CHEBI:60240"/>
    </ligand>
</feature>
<reference evidence="11 12" key="1">
    <citation type="submission" date="2018-08" db="EMBL/GenBank/DDBJ databases">
        <title>Meiothermus cateniformans JCM 15151 genome sequencing project.</title>
        <authorList>
            <person name="Da Costa M.S."/>
            <person name="Albuquerque L."/>
            <person name="Raposo P."/>
            <person name="Froufe H.J.C."/>
            <person name="Barroso C.S."/>
            <person name="Egas C."/>
        </authorList>
    </citation>
    <scope>NUCLEOTIDE SEQUENCE [LARGE SCALE GENOMIC DNA]</scope>
    <source>
        <strain evidence="11 12">JCM 15151</strain>
    </source>
</reference>
<dbReference type="InterPro" id="IPR037062">
    <property type="entry name" value="Malic_N_dom_sf"/>
</dbReference>
<feature type="domain" description="Malic enzyme N-terminal" evidence="10">
    <location>
        <begin position="89"/>
        <end position="269"/>
    </location>
</feature>
<keyword evidence="11" id="KW-0560">Oxidoreductase</keyword>
<comment type="cofactor">
    <cofactor evidence="1">
        <name>Mn(2+)</name>
        <dbReference type="ChEBI" id="CHEBI:29035"/>
    </cofactor>
</comment>
<comment type="caution">
    <text evidence="11">The sequence shown here is derived from an EMBL/GenBank/DDBJ whole genome shotgun (WGS) entry which is preliminary data.</text>
</comment>
<dbReference type="SUPFAM" id="SSF51735">
    <property type="entry name" value="NAD(P)-binding Rossmann-fold domains"/>
    <property type="match status" value="1"/>
</dbReference>
<comment type="cofactor">
    <cofactor evidence="7">
        <name>Mg(2+)</name>
        <dbReference type="ChEBI" id="CHEBI:18420"/>
    </cofactor>
    <cofactor evidence="7">
        <name>Mn(2+)</name>
        <dbReference type="ChEBI" id="CHEBI:29035"/>
    </cofactor>
    <text evidence="7">Divalent metal cations. Prefers magnesium or manganese.</text>
</comment>
<sequence length="577" mass="64118">MTVSRYYDVKRDERGKRYLEPFIEGSLLLGLPLLNKGTAFTHEERKALKLEGLLPPHVTSLEEQKQRNYRRYRLIENDLEKHIFLRNLQDRNEVLFYALFVDHMSEMLPILYTPTVGEAVKQFSHIYRYPRGFTASTDNIHEIDEALANVPLNDVRLAVATDSSAILGIGDQGFGGMAIAIGKLSIYTAAGGLGPDKALPIELDVGTNRADLINDPLYLGVRHRRLSGEEYYAFMDRFVEAFCKRYPNAVMQWEDFGKDTAFAVLERYRKVLPSFNDDIQGTGAVTLAGVLSACRIKGQNLSDQRILVYGAGAGGIGVAQALLDGLMREGLTEAEALERLFVLDSKGLLLSNRSMEAYKRKFAKDPALIKDWRIAGEAPNLYETVVNGRITVLLGLSGQAGSFTEPVVQAVQANTEQPVIFPLSNPTSASEAIPEEILRWTGGKALVAAGSPFAPVELDGRIYPIGQGNNAFVFPGLGFGTVLAKAKEVSDGMVLEAAYALYDYTRQHHPDRIYPPTSELREVSQLVASRVIRQAMKEGLAREERLKGLGMEAIQAYVAERFWQPRYLPYKPAAHNR</sequence>
<dbReference type="InterPro" id="IPR015884">
    <property type="entry name" value="Malic_enzyme_CS"/>
</dbReference>
<dbReference type="InterPro" id="IPR036291">
    <property type="entry name" value="NAD(P)-bd_dom_sf"/>
</dbReference>
<dbReference type="PIRSF" id="PIRSF000106">
    <property type="entry name" value="ME"/>
    <property type="match status" value="1"/>
</dbReference>
<dbReference type="RefSeq" id="WP_027887199.1">
    <property type="nucleotide sequence ID" value="NZ_JBHSXZ010000004.1"/>
</dbReference>
<accession>A0A399E459</accession>
<feature type="binding site" evidence="7">
    <location>
        <position position="254"/>
    </location>
    <ligand>
        <name>a divalent metal cation</name>
        <dbReference type="ChEBI" id="CHEBI:60240"/>
    </ligand>
</feature>
<evidence type="ECO:0000313" key="11">
    <source>
        <dbReference type="EMBL" id="RIH79517.1"/>
    </source>
</evidence>
<dbReference type="GO" id="GO:0016616">
    <property type="term" value="F:oxidoreductase activity, acting on the CH-OH group of donors, NAD or NADP as acceptor"/>
    <property type="evidence" value="ECO:0007669"/>
    <property type="project" value="InterPro"/>
</dbReference>
<dbReference type="PANTHER" id="PTHR23406:SF34">
    <property type="entry name" value="NAD-DEPENDENT MALIC ENZYME, MITOCHONDRIAL"/>
    <property type="match status" value="1"/>
</dbReference>
<name>A0A399E459_9DEIN</name>
<evidence type="ECO:0000256" key="4">
    <source>
        <dbReference type="ARBA" id="ARBA00023027"/>
    </source>
</evidence>
<protein>
    <submittedName>
        <fullName evidence="11">Putative NAD-dependent malic enzyme 2</fullName>
        <ecNumber evidence="11">1.1.1.38</ecNumber>
    </submittedName>
</protein>
<dbReference type="AlphaFoldDB" id="A0A399E459"/>
<feature type="binding site" evidence="6">
    <location>
        <position position="425"/>
    </location>
    <ligand>
        <name>(S)-malate</name>
        <dbReference type="ChEBI" id="CHEBI:15589"/>
    </ligand>
</feature>
<dbReference type="NCBIfam" id="NF010052">
    <property type="entry name" value="PRK13529.1"/>
    <property type="match status" value="1"/>
</dbReference>
<feature type="active site" description="Proton acceptor" evidence="5">
    <location>
        <position position="183"/>
    </location>
</feature>
<gene>
    <name evidence="11" type="primary">maeA</name>
    <name evidence="11" type="ORF">Mcate_00340</name>
</gene>
<feature type="domain" description="Malic enzyme NAD-binding" evidence="9">
    <location>
        <begin position="279"/>
        <end position="536"/>
    </location>
</feature>
<dbReference type="EC" id="1.1.1.38" evidence="11"/>
<dbReference type="InterPro" id="IPR001891">
    <property type="entry name" value="Malic_OxRdtase"/>
</dbReference>
<evidence type="ECO:0000256" key="3">
    <source>
        <dbReference type="ARBA" id="ARBA00022723"/>
    </source>
</evidence>
<dbReference type="EMBL" id="QWKX01000005">
    <property type="protein sequence ID" value="RIH79517.1"/>
    <property type="molecule type" value="Genomic_DNA"/>
</dbReference>
<dbReference type="InterPro" id="IPR012301">
    <property type="entry name" value="Malic_N_dom"/>
</dbReference>
<dbReference type="SMART" id="SM01274">
    <property type="entry name" value="malic"/>
    <property type="match status" value="1"/>
</dbReference>
<evidence type="ECO:0000259" key="10">
    <source>
        <dbReference type="SMART" id="SM01274"/>
    </source>
</evidence>
<dbReference type="Proteomes" id="UP000266089">
    <property type="component" value="Unassembled WGS sequence"/>
</dbReference>
<dbReference type="PRINTS" id="PR00072">
    <property type="entry name" value="MALOXRDTASE"/>
</dbReference>
<evidence type="ECO:0000256" key="7">
    <source>
        <dbReference type="PIRSR" id="PIRSR000106-3"/>
    </source>
</evidence>
<dbReference type="Gene3D" id="3.40.50.720">
    <property type="entry name" value="NAD(P)-binding Rossmann-like Domain"/>
    <property type="match status" value="1"/>
</dbReference>
<feature type="binding site" evidence="6">
    <location>
        <position position="469"/>
    </location>
    <ligand>
        <name>(S)-malate</name>
        <dbReference type="ChEBI" id="CHEBI:15589"/>
    </ligand>
</feature>
<evidence type="ECO:0000256" key="5">
    <source>
        <dbReference type="PIRSR" id="PIRSR000106-1"/>
    </source>
</evidence>
<dbReference type="PANTHER" id="PTHR23406">
    <property type="entry name" value="MALIC ENZYME-RELATED"/>
    <property type="match status" value="1"/>
</dbReference>
<dbReference type="GO" id="GO:0006108">
    <property type="term" value="P:malate metabolic process"/>
    <property type="evidence" value="ECO:0007669"/>
    <property type="project" value="TreeGrafter"/>
</dbReference>
<dbReference type="OrthoDB" id="3314528at2"/>
<dbReference type="SMART" id="SM00919">
    <property type="entry name" value="Malic_M"/>
    <property type="match status" value="1"/>
</dbReference>
<dbReference type="SUPFAM" id="SSF53223">
    <property type="entry name" value="Aminoacid dehydrogenase-like, N-terminal domain"/>
    <property type="match status" value="1"/>
</dbReference>
<feature type="active site" description="Proton donor" evidence="5">
    <location>
        <position position="112"/>
    </location>
</feature>
<dbReference type="GO" id="GO:0004470">
    <property type="term" value="F:malic enzyme activity"/>
    <property type="evidence" value="ECO:0007669"/>
    <property type="project" value="InterPro"/>
</dbReference>
<evidence type="ECO:0000256" key="8">
    <source>
        <dbReference type="RuleBase" id="RU003427"/>
    </source>
</evidence>
<dbReference type="GO" id="GO:0046872">
    <property type="term" value="F:metal ion binding"/>
    <property type="evidence" value="ECO:0007669"/>
    <property type="project" value="UniProtKB-KW"/>
</dbReference>
<evidence type="ECO:0000256" key="2">
    <source>
        <dbReference type="ARBA" id="ARBA00008785"/>
    </source>
</evidence>
<keyword evidence="3 7" id="KW-0479">Metal-binding</keyword>
<proteinExistence type="inferred from homology"/>
<evidence type="ECO:0000256" key="1">
    <source>
        <dbReference type="ARBA" id="ARBA00001936"/>
    </source>
</evidence>
<feature type="binding site" evidence="7">
    <location>
        <position position="278"/>
    </location>
    <ligand>
        <name>a divalent metal cation</name>
        <dbReference type="ChEBI" id="CHEBI:60240"/>
    </ligand>
</feature>
<dbReference type="Gene3D" id="3.40.50.10380">
    <property type="entry name" value="Malic enzyme, N-terminal domain"/>
    <property type="match status" value="1"/>
</dbReference>
<evidence type="ECO:0000259" key="9">
    <source>
        <dbReference type="SMART" id="SM00919"/>
    </source>
</evidence>
<dbReference type="GO" id="GO:0051287">
    <property type="term" value="F:NAD binding"/>
    <property type="evidence" value="ECO:0007669"/>
    <property type="project" value="InterPro"/>
</dbReference>
<dbReference type="Pfam" id="PF00390">
    <property type="entry name" value="malic"/>
    <property type="match status" value="1"/>
</dbReference>
<evidence type="ECO:0000313" key="12">
    <source>
        <dbReference type="Proteomes" id="UP000266089"/>
    </source>
</evidence>
<dbReference type="InterPro" id="IPR046346">
    <property type="entry name" value="Aminoacid_DH-like_N_sf"/>
</dbReference>
<comment type="similarity">
    <text evidence="2 8">Belongs to the malic enzymes family.</text>
</comment>
<dbReference type="InterPro" id="IPR012302">
    <property type="entry name" value="Malic_NAD-bd"/>
</dbReference>
<dbReference type="PROSITE" id="PS00331">
    <property type="entry name" value="MALIC_ENZYMES"/>
    <property type="match status" value="1"/>
</dbReference>
<organism evidence="11 12">
    <name type="scientific">Meiothermus taiwanensis</name>
    <dbReference type="NCBI Taxonomy" id="172827"/>
    <lineage>
        <taxon>Bacteria</taxon>
        <taxon>Thermotogati</taxon>
        <taxon>Deinococcota</taxon>
        <taxon>Deinococci</taxon>
        <taxon>Thermales</taxon>
        <taxon>Thermaceae</taxon>
        <taxon>Meiothermus</taxon>
    </lineage>
</organism>
<dbReference type="FunFam" id="3.40.50.10380:FF:000001">
    <property type="entry name" value="NAD-dependent malic enzyme"/>
    <property type="match status" value="1"/>
</dbReference>